<dbReference type="InterPro" id="IPR007627">
    <property type="entry name" value="RNA_pol_sigma70_r2"/>
</dbReference>
<evidence type="ECO:0000313" key="9">
    <source>
        <dbReference type="Proteomes" id="UP000008392"/>
    </source>
</evidence>
<keyword evidence="9" id="KW-1185">Reference proteome</keyword>
<reference evidence="8 9" key="4">
    <citation type="journal article" date="2010" name="Environ. Microbiol.">
        <title>The bacterial genus Collimonas: mycophagy, weathering and other adaptive solutions to life in oligotrophic soil environments.</title>
        <authorList>
            <person name="Leveau J.H."/>
            <person name="Uroz S."/>
            <person name="de Boer W."/>
        </authorList>
    </citation>
    <scope>NUCLEOTIDE SEQUENCE [LARGE SCALE GENOMIC DNA]</scope>
    <source>
        <strain evidence="8 9">Ter331</strain>
    </source>
</reference>
<evidence type="ECO:0000313" key="8">
    <source>
        <dbReference type="EMBL" id="AEK62373.1"/>
    </source>
</evidence>
<name>G0A9B1_COLFT</name>
<reference evidence="8 9" key="1">
    <citation type="journal article" date="2004" name="Environ. Microbiol.">
        <title>Phylogeny-function analysis of (meta)genomic libraries: screening for expression of ribosomal RNA genes by large-insert library fluorescent in situ hybridization (LIL-FISH).</title>
        <authorList>
            <person name="Leveau J.H."/>
            <person name="Gerards S."/>
            <person name="de Boer W."/>
            <person name="van Veen J.A."/>
        </authorList>
    </citation>
    <scope>NUCLEOTIDE SEQUENCE [LARGE SCALE GENOMIC DNA]</scope>
    <source>
        <strain evidence="8 9">Ter331</strain>
    </source>
</reference>
<dbReference type="EMBL" id="CP002745">
    <property type="protein sequence ID" value="AEK62373.1"/>
    <property type="molecule type" value="Genomic_DNA"/>
</dbReference>
<feature type="domain" description="RNA polymerase sigma factor 70 region 4 type 2" evidence="7">
    <location>
        <begin position="133"/>
        <end position="184"/>
    </location>
</feature>
<dbReference type="Proteomes" id="UP000008392">
    <property type="component" value="Chromosome"/>
</dbReference>
<dbReference type="AlphaFoldDB" id="G0A9B1"/>
<dbReference type="STRING" id="1005048.CFU_2546"/>
<dbReference type="CDD" id="cd06171">
    <property type="entry name" value="Sigma70_r4"/>
    <property type="match status" value="1"/>
</dbReference>
<evidence type="ECO:0000256" key="1">
    <source>
        <dbReference type="ARBA" id="ARBA00010641"/>
    </source>
</evidence>
<keyword evidence="5" id="KW-0804">Transcription</keyword>
<keyword evidence="4" id="KW-0238">DNA-binding</keyword>
<reference evidence="8 9" key="3">
    <citation type="journal article" date="2008" name="FEMS Microbiol. Ecol.">
        <title>Identification and characterization of genes underlying chitinolysis in Collimonas fungivorans Ter331.</title>
        <authorList>
            <person name="Fritsche K."/>
            <person name="de Boer W."/>
            <person name="Gerards S."/>
            <person name="van den Berg M."/>
            <person name="van Veen J.A."/>
            <person name="Leveau J.H."/>
        </authorList>
    </citation>
    <scope>NUCLEOTIDE SEQUENCE [LARGE SCALE GENOMIC DNA]</scope>
    <source>
        <strain evidence="8 9">Ter331</strain>
    </source>
</reference>
<dbReference type="GO" id="GO:0006352">
    <property type="term" value="P:DNA-templated transcription initiation"/>
    <property type="evidence" value="ECO:0007669"/>
    <property type="project" value="InterPro"/>
</dbReference>
<dbReference type="eggNOG" id="COG1595">
    <property type="taxonomic scope" value="Bacteria"/>
</dbReference>
<dbReference type="HOGENOM" id="CLU_047691_9_2_4"/>
<dbReference type="InterPro" id="IPR036388">
    <property type="entry name" value="WH-like_DNA-bd_sf"/>
</dbReference>
<protein>
    <submittedName>
        <fullName evidence="8">Putative RNA polymerase sigma-E factor (Sigma-24)</fullName>
    </submittedName>
</protein>
<evidence type="ECO:0000256" key="3">
    <source>
        <dbReference type="ARBA" id="ARBA00023082"/>
    </source>
</evidence>
<evidence type="ECO:0000256" key="2">
    <source>
        <dbReference type="ARBA" id="ARBA00023015"/>
    </source>
</evidence>
<dbReference type="Pfam" id="PF04542">
    <property type="entry name" value="Sigma70_r2"/>
    <property type="match status" value="1"/>
</dbReference>
<dbReference type="InterPro" id="IPR014284">
    <property type="entry name" value="RNA_pol_sigma-70_dom"/>
</dbReference>
<dbReference type="PANTHER" id="PTHR43133:SF8">
    <property type="entry name" value="RNA POLYMERASE SIGMA FACTOR HI_1459-RELATED"/>
    <property type="match status" value="1"/>
</dbReference>
<evidence type="ECO:0000259" key="6">
    <source>
        <dbReference type="Pfam" id="PF04542"/>
    </source>
</evidence>
<gene>
    <name evidence="8" type="ordered locus">CFU_2546</name>
</gene>
<dbReference type="SUPFAM" id="SSF88659">
    <property type="entry name" value="Sigma3 and sigma4 domains of RNA polymerase sigma factors"/>
    <property type="match status" value="1"/>
</dbReference>
<dbReference type="InterPro" id="IPR013249">
    <property type="entry name" value="RNA_pol_sigma70_r4_t2"/>
</dbReference>
<dbReference type="KEGG" id="cfu:CFU_2546"/>
<evidence type="ECO:0000259" key="7">
    <source>
        <dbReference type="Pfam" id="PF08281"/>
    </source>
</evidence>
<dbReference type="SUPFAM" id="SSF88946">
    <property type="entry name" value="Sigma2 domain of RNA polymerase sigma factors"/>
    <property type="match status" value="1"/>
</dbReference>
<dbReference type="InterPro" id="IPR039425">
    <property type="entry name" value="RNA_pol_sigma-70-like"/>
</dbReference>
<organism evidence="8 9">
    <name type="scientific">Collimonas fungivorans (strain Ter331)</name>
    <dbReference type="NCBI Taxonomy" id="1005048"/>
    <lineage>
        <taxon>Bacteria</taxon>
        <taxon>Pseudomonadati</taxon>
        <taxon>Pseudomonadota</taxon>
        <taxon>Betaproteobacteria</taxon>
        <taxon>Burkholderiales</taxon>
        <taxon>Oxalobacteraceae</taxon>
        <taxon>Collimonas</taxon>
    </lineage>
</organism>
<reference evidence="8 9" key="5">
    <citation type="journal article" date="2011" name="ISME J.">
        <title>Dual transcriptional profiling of a bacterial/fungal confrontation: Collimonas fungivorans versus Aspergillus niger.</title>
        <authorList>
            <person name="Mela F."/>
            <person name="Fritsche K."/>
            <person name="de Boer W."/>
            <person name="van Veen J.A."/>
            <person name="de Graaff L.H."/>
            <person name="van den Berg M."/>
            <person name="Leveau J.H."/>
        </authorList>
    </citation>
    <scope>NUCLEOTIDE SEQUENCE [LARGE SCALE GENOMIC DNA]</scope>
    <source>
        <strain evidence="8 9">Ter331</strain>
    </source>
</reference>
<reference evidence="8 9" key="2">
    <citation type="journal article" date="2006" name="J. Microbiol. Methods">
        <title>Genomic flank-sequencing of plasposon insertion sites for rapid identification of functional genes.</title>
        <authorList>
            <person name="Leveau J.H."/>
            <person name="Gerards S."/>
            <person name="Fritsche K."/>
            <person name="Zondag G."/>
            <person name="van Veen J.A."/>
        </authorList>
    </citation>
    <scope>NUCLEOTIDE SEQUENCE [LARGE SCALE GENOMIC DNA]</scope>
    <source>
        <strain evidence="8 9">Ter331</strain>
    </source>
</reference>
<accession>G0A9B1</accession>
<keyword evidence="3" id="KW-0731">Sigma factor</keyword>
<dbReference type="InterPro" id="IPR013325">
    <property type="entry name" value="RNA_pol_sigma_r2"/>
</dbReference>
<dbReference type="NCBIfam" id="TIGR02937">
    <property type="entry name" value="sigma70-ECF"/>
    <property type="match status" value="1"/>
</dbReference>
<feature type="domain" description="RNA polymerase sigma-70 region 2" evidence="6">
    <location>
        <begin position="25"/>
        <end position="91"/>
    </location>
</feature>
<sequence length="199" mass="23049">MPAEPSDESLMLSYRDGDLAAFRELYRRHSQGLYRFIAWRSPRRDWVDEIAQDSWAGLHQARSRYQPESLFRTYLFQIARNRLIDLLRQQQTLLASEMGQGDDEQAAFDYLAETAQEILSPETVLENRERIARLHAAIRLLPGEQKEVLILQQFNGMSLAEIALIVAAPEETIKSRLRYAMRKLRQQLTPDLDSSKEAA</sequence>
<dbReference type="Gene3D" id="1.10.1740.10">
    <property type="match status" value="1"/>
</dbReference>
<comment type="similarity">
    <text evidence="1">Belongs to the sigma-70 factor family. ECF subfamily.</text>
</comment>
<dbReference type="InterPro" id="IPR013324">
    <property type="entry name" value="RNA_pol_sigma_r3/r4-like"/>
</dbReference>
<evidence type="ECO:0000256" key="5">
    <source>
        <dbReference type="ARBA" id="ARBA00023163"/>
    </source>
</evidence>
<dbReference type="PANTHER" id="PTHR43133">
    <property type="entry name" value="RNA POLYMERASE ECF-TYPE SIGMA FACTO"/>
    <property type="match status" value="1"/>
</dbReference>
<dbReference type="GO" id="GO:0003677">
    <property type="term" value="F:DNA binding"/>
    <property type="evidence" value="ECO:0007669"/>
    <property type="project" value="UniProtKB-KW"/>
</dbReference>
<dbReference type="Gene3D" id="1.10.10.10">
    <property type="entry name" value="Winged helix-like DNA-binding domain superfamily/Winged helix DNA-binding domain"/>
    <property type="match status" value="1"/>
</dbReference>
<reference evidence="9" key="6">
    <citation type="submission" date="2011-05" db="EMBL/GenBank/DDBJ databases">
        <title>Complete sequence of Collimonas fungivorans Ter331.</title>
        <authorList>
            <person name="Leveau J.H."/>
        </authorList>
    </citation>
    <scope>NUCLEOTIDE SEQUENCE [LARGE SCALE GENOMIC DNA]</scope>
    <source>
        <strain evidence="9">Ter331</strain>
    </source>
</reference>
<keyword evidence="2" id="KW-0805">Transcription regulation</keyword>
<dbReference type="Pfam" id="PF08281">
    <property type="entry name" value="Sigma70_r4_2"/>
    <property type="match status" value="1"/>
</dbReference>
<dbReference type="RefSeq" id="WP_014006526.1">
    <property type="nucleotide sequence ID" value="NC_015856.1"/>
</dbReference>
<dbReference type="GO" id="GO:0016987">
    <property type="term" value="F:sigma factor activity"/>
    <property type="evidence" value="ECO:0007669"/>
    <property type="project" value="UniProtKB-KW"/>
</dbReference>
<evidence type="ECO:0000256" key="4">
    <source>
        <dbReference type="ARBA" id="ARBA00023125"/>
    </source>
</evidence>
<proteinExistence type="inferred from homology"/>